<organism evidence="3 4">
    <name type="scientific">Stakelama tenebrarum</name>
    <dbReference type="NCBI Taxonomy" id="2711215"/>
    <lineage>
        <taxon>Bacteria</taxon>
        <taxon>Pseudomonadati</taxon>
        <taxon>Pseudomonadota</taxon>
        <taxon>Alphaproteobacteria</taxon>
        <taxon>Sphingomonadales</taxon>
        <taxon>Sphingomonadaceae</taxon>
        <taxon>Stakelama</taxon>
    </lineage>
</organism>
<dbReference type="Gene3D" id="3.30.2320.10">
    <property type="entry name" value="hypothetical protein PF0899 domain"/>
    <property type="match status" value="1"/>
</dbReference>
<dbReference type="RefSeq" id="WP_165327105.1">
    <property type="nucleotide sequence ID" value="NZ_CP049109.1"/>
</dbReference>
<dbReference type="SUPFAM" id="SSF56563">
    <property type="entry name" value="Major capsid protein gp5"/>
    <property type="match status" value="1"/>
</dbReference>
<accession>A0A6G6Y593</accession>
<dbReference type="EMBL" id="CP049109">
    <property type="protein sequence ID" value="QIG80102.1"/>
    <property type="molecule type" value="Genomic_DNA"/>
</dbReference>
<evidence type="ECO:0000259" key="2">
    <source>
        <dbReference type="Pfam" id="PF05065"/>
    </source>
</evidence>
<comment type="subcellular location">
    <subcellularLocation>
        <location evidence="1">Virion</location>
    </subcellularLocation>
</comment>
<feature type="domain" description="Phage capsid-like C-terminal" evidence="2">
    <location>
        <begin position="143"/>
        <end position="428"/>
    </location>
</feature>
<reference evidence="3 4" key="1">
    <citation type="submission" date="2020-02" db="EMBL/GenBank/DDBJ databases">
        <authorList>
            <person name="Zheng R.K."/>
            <person name="Sun C.M."/>
        </authorList>
    </citation>
    <scope>NUCLEOTIDE SEQUENCE [LARGE SCALE GENOMIC DNA]</scope>
    <source>
        <strain evidence="4">zrk23</strain>
    </source>
</reference>
<dbReference type="AlphaFoldDB" id="A0A6G6Y593"/>
<dbReference type="KEGG" id="spzr:G5C33_10140"/>
<proteinExistence type="predicted"/>
<evidence type="ECO:0000256" key="1">
    <source>
        <dbReference type="ARBA" id="ARBA00004328"/>
    </source>
</evidence>
<evidence type="ECO:0000313" key="3">
    <source>
        <dbReference type="EMBL" id="QIG80102.1"/>
    </source>
</evidence>
<dbReference type="InterPro" id="IPR054612">
    <property type="entry name" value="Phage_capsid-like_C"/>
</dbReference>
<dbReference type="Pfam" id="PF05065">
    <property type="entry name" value="Phage_capsid"/>
    <property type="match status" value="1"/>
</dbReference>
<sequence>MKNHSRAALLAAGAAVVRTPRAVCATPRADATDPKEIVAQIQQAFAAFKETNESELKSKVDDTLFGEKMGEINTSITDLTAALEKAQADIAAGKVGGAGDDISAEAREHAGVYNSWFRKGTEPESMRDLEVKAGLTTQSDPDGGYLVPEQMEDTIDRVLGTVSAIRSISRVVSVSASEYKKLVNMGGAGAGWVDEKDERPETATPILRQITINSGELYANPAATQTMLDDARFDIAQWLADEVSIEFAEAEGAAFVNGNGNKKPRGFLQYDTVANDSYAWGKLGFVKTGAAAAFATEDPTDALLDLYYALRSGYRNGATFVTSDAVMGTIRKFKDGQGNYIWAPPTGVDMPATILGKPVVTDDNMPALGAGNFPVAFGNFQRGYLITDRFGVRTLRDPYTNKPFVHFYSTKRVGGGVSNFEAIKLLKCST</sequence>
<keyword evidence="4" id="KW-1185">Reference proteome</keyword>
<dbReference type="InterPro" id="IPR024455">
    <property type="entry name" value="Phage_capsid"/>
</dbReference>
<dbReference type="Proteomes" id="UP000501568">
    <property type="component" value="Chromosome"/>
</dbReference>
<protein>
    <submittedName>
        <fullName evidence="3">Phage major capsid protein</fullName>
    </submittedName>
</protein>
<gene>
    <name evidence="3" type="ORF">G5C33_10140</name>
</gene>
<evidence type="ECO:0000313" key="4">
    <source>
        <dbReference type="Proteomes" id="UP000501568"/>
    </source>
</evidence>
<dbReference type="Gene3D" id="3.30.2400.10">
    <property type="entry name" value="Major capsid protein gp5"/>
    <property type="match status" value="1"/>
</dbReference>
<dbReference type="NCBIfam" id="TIGR01554">
    <property type="entry name" value="major_cap_HK97"/>
    <property type="match status" value="1"/>
</dbReference>
<name>A0A6G6Y593_9SPHN</name>